<dbReference type="InterPro" id="IPR009011">
    <property type="entry name" value="Man6P_isomerase_rcpt-bd_dom_sf"/>
</dbReference>
<sequence length="159" mass="18262">MPPRDFHWRATLEKRMSSGRDCWSLCYMHHVSTPQKTQVMDSTSMSPRPVRACLLPPRHSLFCRPVVSKPIDYGPDNGFMMLTEPETGCLKFRDNEYVYSLCAFKDVHQRVPHASSGGTLLGTWKEWVGHPEDSVNWTREGKLAKLPYSEMLYDAGEHC</sequence>
<name>A0A5K3F7F4_MESCO</name>
<evidence type="ECO:0000313" key="2">
    <source>
        <dbReference type="WBParaSite" id="MCU_005561-RA"/>
    </source>
</evidence>
<evidence type="ECO:0000259" key="1">
    <source>
        <dbReference type="Pfam" id="PF07915"/>
    </source>
</evidence>
<dbReference type="Gene3D" id="2.70.130.10">
    <property type="entry name" value="Mannose-6-phosphate receptor binding domain"/>
    <property type="match status" value="1"/>
</dbReference>
<protein>
    <submittedName>
        <fullName evidence="2">PRKCSH domain-containing protein</fullName>
    </submittedName>
</protein>
<accession>A0A5K3F7F4</accession>
<reference evidence="2" key="1">
    <citation type="submission" date="2019-11" db="UniProtKB">
        <authorList>
            <consortium name="WormBaseParasite"/>
        </authorList>
    </citation>
    <scope>IDENTIFICATION</scope>
</reference>
<feature type="domain" description="Protein OS9-like" evidence="1">
    <location>
        <begin position="89"/>
        <end position="159"/>
    </location>
</feature>
<organism evidence="2">
    <name type="scientific">Mesocestoides corti</name>
    <name type="common">Flatworm</name>
    <dbReference type="NCBI Taxonomy" id="53468"/>
    <lineage>
        <taxon>Eukaryota</taxon>
        <taxon>Metazoa</taxon>
        <taxon>Spiralia</taxon>
        <taxon>Lophotrochozoa</taxon>
        <taxon>Platyhelminthes</taxon>
        <taxon>Cestoda</taxon>
        <taxon>Eucestoda</taxon>
        <taxon>Cyclophyllidea</taxon>
        <taxon>Mesocestoididae</taxon>
        <taxon>Mesocestoides</taxon>
    </lineage>
</organism>
<dbReference type="InterPro" id="IPR012913">
    <property type="entry name" value="OS9-like_dom"/>
</dbReference>
<dbReference type="WBParaSite" id="MCU_005561-RA">
    <property type="protein sequence ID" value="MCU_005561-RA"/>
    <property type="gene ID" value="MCU_005561"/>
</dbReference>
<proteinExistence type="predicted"/>
<dbReference type="Pfam" id="PF07915">
    <property type="entry name" value="PRKCSH"/>
    <property type="match status" value="1"/>
</dbReference>
<dbReference type="AlphaFoldDB" id="A0A5K3F7F4"/>